<dbReference type="InterPro" id="IPR032508">
    <property type="entry name" value="FecR_C"/>
</dbReference>
<keyword evidence="1" id="KW-1133">Transmembrane helix</keyword>
<dbReference type="Gene3D" id="3.55.50.30">
    <property type="match status" value="1"/>
</dbReference>
<sequence length="395" mass="44499">MGQDQLNDLLTQYLNGTIDKGELRRLLGLIADKDILEIDPIIDQLLQANFQPDQQSGHFDSDAVLSRIRLRTNEQKEPQGADSTKRTGRRIRMYWAAASIMGFLIILSVLFNQNSKSTSTDKALASSDIFLSAENQVVLYLVDGSFHDLTRANPETLRDIGVDVTIDENGERLFILTPSRKKSDGYRIIKNGKGNVCQLQLTDGSHVWLNADATLSYPGQFTESKRQVGIEGEAFFEVSHDEHRPFEVSTANTVIRVLGTQFNIANDRSSGITRTTLVEGSVKVSREHHAVVLHPGWQATTDEIAKGISTDTVDLRDVTAWKEGYFRFNDHTIEEVMAQLAAWYNIKHVYLEEQTQDRFTGSITRGQKLSEVLVQLAEISNYRFKIKEGSVYIMK</sequence>
<dbReference type="EMBL" id="FOQO01000008">
    <property type="protein sequence ID" value="SFJ20052.1"/>
    <property type="molecule type" value="Genomic_DNA"/>
</dbReference>
<evidence type="ECO:0000313" key="5">
    <source>
        <dbReference type="Proteomes" id="UP000198670"/>
    </source>
</evidence>
<dbReference type="InterPro" id="IPR012373">
    <property type="entry name" value="Ferrdict_sens_TM"/>
</dbReference>
<evidence type="ECO:0000259" key="2">
    <source>
        <dbReference type="Pfam" id="PF04773"/>
    </source>
</evidence>
<dbReference type="RefSeq" id="WP_090628504.1">
    <property type="nucleotide sequence ID" value="NZ_FOQO01000008.1"/>
</dbReference>
<dbReference type="PANTHER" id="PTHR30273:SF2">
    <property type="entry name" value="PROTEIN FECR"/>
    <property type="match status" value="1"/>
</dbReference>
<evidence type="ECO:0000256" key="1">
    <source>
        <dbReference type="SAM" id="Phobius"/>
    </source>
</evidence>
<gene>
    <name evidence="4" type="ORF">SAMN05444682_10823</name>
</gene>
<proteinExistence type="predicted"/>
<evidence type="ECO:0000313" key="4">
    <source>
        <dbReference type="EMBL" id="SFJ20052.1"/>
    </source>
</evidence>
<reference evidence="4 5" key="1">
    <citation type="submission" date="2016-10" db="EMBL/GenBank/DDBJ databases">
        <authorList>
            <person name="de Groot N.N."/>
        </authorList>
    </citation>
    <scope>NUCLEOTIDE SEQUENCE [LARGE SCALE GENOMIC DNA]</scope>
    <source>
        <strain evidence="4 5">RK1</strain>
    </source>
</reference>
<organism evidence="4 5">
    <name type="scientific">Parapedobacter indicus</name>
    <dbReference type="NCBI Taxonomy" id="1477437"/>
    <lineage>
        <taxon>Bacteria</taxon>
        <taxon>Pseudomonadati</taxon>
        <taxon>Bacteroidota</taxon>
        <taxon>Sphingobacteriia</taxon>
        <taxon>Sphingobacteriales</taxon>
        <taxon>Sphingobacteriaceae</taxon>
        <taxon>Parapedobacter</taxon>
    </lineage>
</organism>
<feature type="transmembrane region" description="Helical" evidence="1">
    <location>
        <begin position="93"/>
        <end position="111"/>
    </location>
</feature>
<keyword evidence="1" id="KW-0472">Membrane</keyword>
<keyword evidence="5" id="KW-1185">Reference proteome</keyword>
<dbReference type="AlphaFoldDB" id="A0A1I3PEX6"/>
<dbReference type="Gene3D" id="2.60.120.1440">
    <property type="match status" value="1"/>
</dbReference>
<evidence type="ECO:0000259" key="3">
    <source>
        <dbReference type="Pfam" id="PF16344"/>
    </source>
</evidence>
<dbReference type="STRING" id="1477437.SAMN05444682_10823"/>
<dbReference type="InterPro" id="IPR006860">
    <property type="entry name" value="FecR"/>
</dbReference>
<dbReference type="PANTHER" id="PTHR30273">
    <property type="entry name" value="PERIPLASMIC SIGNAL SENSOR AND SIGMA FACTOR ACTIVATOR FECR-RELATED"/>
    <property type="match status" value="1"/>
</dbReference>
<keyword evidence="1" id="KW-0812">Transmembrane</keyword>
<feature type="domain" description="Protein FecR C-terminal" evidence="3">
    <location>
        <begin position="325"/>
        <end position="393"/>
    </location>
</feature>
<dbReference type="Pfam" id="PF04773">
    <property type="entry name" value="FecR"/>
    <property type="match status" value="1"/>
</dbReference>
<dbReference type="Proteomes" id="UP000198670">
    <property type="component" value="Unassembled WGS sequence"/>
</dbReference>
<name>A0A1I3PEX6_9SPHI</name>
<dbReference type="OrthoDB" id="695864at2"/>
<protein>
    <submittedName>
        <fullName evidence="4">FecR family protein</fullName>
    </submittedName>
</protein>
<feature type="domain" description="FecR protein" evidence="2">
    <location>
        <begin position="190"/>
        <end position="283"/>
    </location>
</feature>
<dbReference type="GO" id="GO:0016989">
    <property type="term" value="F:sigma factor antagonist activity"/>
    <property type="evidence" value="ECO:0007669"/>
    <property type="project" value="TreeGrafter"/>
</dbReference>
<dbReference type="Pfam" id="PF16344">
    <property type="entry name" value="FecR_C"/>
    <property type="match status" value="1"/>
</dbReference>
<accession>A0A1I3PEX6</accession>